<name>A0A4Z2GDQ0_9TELE</name>
<gene>
    <name evidence="1" type="ORF">EYF80_038066</name>
</gene>
<dbReference type="EMBL" id="SRLO01000572">
    <property type="protein sequence ID" value="TNN51716.1"/>
    <property type="molecule type" value="Genomic_DNA"/>
</dbReference>
<organism evidence="1 2">
    <name type="scientific">Liparis tanakae</name>
    <name type="common">Tanaka's snailfish</name>
    <dbReference type="NCBI Taxonomy" id="230148"/>
    <lineage>
        <taxon>Eukaryota</taxon>
        <taxon>Metazoa</taxon>
        <taxon>Chordata</taxon>
        <taxon>Craniata</taxon>
        <taxon>Vertebrata</taxon>
        <taxon>Euteleostomi</taxon>
        <taxon>Actinopterygii</taxon>
        <taxon>Neopterygii</taxon>
        <taxon>Teleostei</taxon>
        <taxon>Neoteleostei</taxon>
        <taxon>Acanthomorphata</taxon>
        <taxon>Eupercaria</taxon>
        <taxon>Perciformes</taxon>
        <taxon>Cottioidei</taxon>
        <taxon>Cottales</taxon>
        <taxon>Liparidae</taxon>
        <taxon>Liparis</taxon>
    </lineage>
</organism>
<reference evidence="1 2" key="1">
    <citation type="submission" date="2019-03" db="EMBL/GenBank/DDBJ databases">
        <title>First draft genome of Liparis tanakae, snailfish: a comprehensive survey of snailfish specific genes.</title>
        <authorList>
            <person name="Kim W."/>
            <person name="Song I."/>
            <person name="Jeong J.-H."/>
            <person name="Kim D."/>
            <person name="Kim S."/>
            <person name="Ryu S."/>
            <person name="Song J.Y."/>
            <person name="Lee S.K."/>
        </authorList>
    </citation>
    <scope>NUCLEOTIDE SEQUENCE [LARGE SCALE GENOMIC DNA]</scope>
    <source>
        <tissue evidence="1">Muscle</tissue>
    </source>
</reference>
<sequence length="81" mass="9025">MVANITESSSRLLAPANFTREMAPLRCEDPRRASRAAREAGVSMAMFGKRRDALALSVASINFLRARRSCECDFTWSDTVK</sequence>
<accession>A0A4Z2GDQ0</accession>
<dbReference type="Proteomes" id="UP000314294">
    <property type="component" value="Unassembled WGS sequence"/>
</dbReference>
<comment type="caution">
    <text evidence="1">The sequence shown here is derived from an EMBL/GenBank/DDBJ whole genome shotgun (WGS) entry which is preliminary data.</text>
</comment>
<keyword evidence="2" id="KW-1185">Reference proteome</keyword>
<evidence type="ECO:0000313" key="2">
    <source>
        <dbReference type="Proteomes" id="UP000314294"/>
    </source>
</evidence>
<evidence type="ECO:0000313" key="1">
    <source>
        <dbReference type="EMBL" id="TNN51716.1"/>
    </source>
</evidence>
<protein>
    <submittedName>
        <fullName evidence="1">Uncharacterized protein</fullName>
    </submittedName>
</protein>
<proteinExistence type="predicted"/>
<dbReference type="AlphaFoldDB" id="A0A4Z2GDQ0"/>